<evidence type="ECO:0000313" key="3">
    <source>
        <dbReference type="Proteomes" id="UP000237105"/>
    </source>
</evidence>
<feature type="non-terminal residue" evidence="2">
    <location>
        <position position="1"/>
    </location>
</feature>
<dbReference type="Proteomes" id="UP000237105">
    <property type="component" value="Unassembled WGS sequence"/>
</dbReference>
<feature type="transmembrane region" description="Helical" evidence="1">
    <location>
        <begin position="12"/>
        <end position="35"/>
    </location>
</feature>
<keyword evidence="1" id="KW-1133">Transmembrane helix</keyword>
<dbReference type="AlphaFoldDB" id="A0A2P5C6B1"/>
<feature type="transmembrane region" description="Helical" evidence="1">
    <location>
        <begin position="127"/>
        <end position="144"/>
    </location>
</feature>
<evidence type="ECO:0000313" key="2">
    <source>
        <dbReference type="EMBL" id="PON56569.1"/>
    </source>
</evidence>
<keyword evidence="1" id="KW-0472">Membrane</keyword>
<proteinExistence type="predicted"/>
<keyword evidence="1" id="KW-0812">Transmembrane</keyword>
<name>A0A2P5C6B1_PARAD</name>
<feature type="transmembrane region" description="Helical" evidence="1">
    <location>
        <begin position="89"/>
        <end position="115"/>
    </location>
</feature>
<reference evidence="3" key="1">
    <citation type="submission" date="2016-06" db="EMBL/GenBank/DDBJ databases">
        <title>Parallel loss of symbiosis genes in relatives of nitrogen-fixing non-legume Parasponia.</title>
        <authorList>
            <person name="Van Velzen R."/>
            <person name="Holmer R."/>
            <person name="Bu F."/>
            <person name="Rutten L."/>
            <person name="Van Zeijl A."/>
            <person name="Liu W."/>
            <person name="Santuari L."/>
            <person name="Cao Q."/>
            <person name="Sharma T."/>
            <person name="Shen D."/>
            <person name="Roswanjaya Y."/>
            <person name="Wardhani T."/>
            <person name="Kalhor M.S."/>
            <person name="Jansen J."/>
            <person name="Van den Hoogen J."/>
            <person name="Gungor B."/>
            <person name="Hartog M."/>
            <person name="Hontelez J."/>
            <person name="Verver J."/>
            <person name="Yang W.-C."/>
            <person name="Schijlen E."/>
            <person name="Repin R."/>
            <person name="Schilthuizen M."/>
            <person name="Schranz E."/>
            <person name="Heidstra R."/>
            <person name="Miyata K."/>
            <person name="Fedorova E."/>
            <person name="Kohlen W."/>
            <person name="Bisseling T."/>
            <person name="Smit S."/>
            <person name="Geurts R."/>
        </authorList>
    </citation>
    <scope>NUCLEOTIDE SEQUENCE [LARGE SCALE GENOMIC DNA]</scope>
    <source>
        <strain evidence="3">cv. WU1-14</strain>
    </source>
</reference>
<protein>
    <submittedName>
        <fullName evidence="2">Uncharacterized protein</fullName>
    </submittedName>
</protein>
<organism evidence="2 3">
    <name type="scientific">Parasponia andersonii</name>
    <name type="common">Sponia andersonii</name>
    <dbReference type="NCBI Taxonomy" id="3476"/>
    <lineage>
        <taxon>Eukaryota</taxon>
        <taxon>Viridiplantae</taxon>
        <taxon>Streptophyta</taxon>
        <taxon>Embryophyta</taxon>
        <taxon>Tracheophyta</taxon>
        <taxon>Spermatophyta</taxon>
        <taxon>Magnoliopsida</taxon>
        <taxon>eudicotyledons</taxon>
        <taxon>Gunneridae</taxon>
        <taxon>Pentapetalae</taxon>
        <taxon>rosids</taxon>
        <taxon>fabids</taxon>
        <taxon>Rosales</taxon>
        <taxon>Cannabaceae</taxon>
        <taxon>Parasponia</taxon>
    </lineage>
</organism>
<dbReference type="EMBL" id="JXTB01000169">
    <property type="protein sequence ID" value="PON56569.1"/>
    <property type="molecule type" value="Genomic_DNA"/>
</dbReference>
<sequence length="145" mass="16270">KESSNQKKVTGKIMSSFGVTVNLHLQGLLFLTPLWPTANLYLRGLLFQTVLLPSTNAWIDCDLGTYIGRLQRRLCLYLVRSLNYFEVNFYLSLHTCLGSMHALGSVTFLSLSLFLFLSHSLSFSSSCLNILTFPMILCFHAAALL</sequence>
<gene>
    <name evidence="2" type="ORF">PanWU01x14_179820</name>
</gene>
<keyword evidence="3" id="KW-1185">Reference proteome</keyword>
<accession>A0A2P5C6B1</accession>
<comment type="caution">
    <text evidence="2">The sequence shown here is derived from an EMBL/GenBank/DDBJ whole genome shotgun (WGS) entry which is preliminary data.</text>
</comment>
<evidence type="ECO:0000256" key="1">
    <source>
        <dbReference type="SAM" id="Phobius"/>
    </source>
</evidence>